<keyword evidence="2" id="KW-0677">Repeat</keyword>
<comment type="caution">
    <text evidence="6">The sequence shown here is derived from an EMBL/GenBank/DDBJ whole genome shotgun (WGS) entry which is preliminary data.</text>
</comment>
<evidence type="ECO:0000313" key="6">
    <source>
        <dbReference type="EMBL" id="CAE8611953.1"/>
    </source>
</evidence>
<dbReference type="GO" id="GO:0005509">
    <property type="term" value="F:calcium ion binding"/>
    <property type="evidence" value="ECO:0007669"/>
    <property type="project" value="InterPro"/>
</dbReference>
<evidence type="ECO:0000256" key="2">
    <source>
        <dbReference type="ARBA" id="ARBA00022737"/>
    </source>
</evidence>
<evidence type="ECO:0000313" key="7">
    <source>
        <dbReference type="Proteomes" id="UP000654075"/>
    </source>
</evidence>
<dbReference type="InterPro" id="IPR011992">
    <property type="entry name" value="EF-hand-dom_pair"/>
</dbReference>
<sequence length="1033" mass="116437">MSFKTLRSGDAARTGTFGGSLTAREHRPAPTRGVTWRGQSWREQKTEVQQEVCSLEKGTYVVDICTGRRGSVLGTTSTHCKVRFEPSESTQTGVKLQLGQDGQSAAIGELTTQILLFSRVKLWTPSWDGALKAATARSHCPQICLSSTNPSYSRAAKLEVAEVPETKLPALLACTASTHSLRAPRGRPRKRLLPLRLRKDFSTVSFSPPRSDDVEEVYAPRSVLITNGSILPTNQDEAELTLYQFKSAARARYGGSLVAAWKFALDTRCTGRVTFTDLVRGGRHLQFSGNYVLLWQQLTKYMALGERSAYITLQALDEEASDTLDEVRDFFEREDVTLEDLWERYLDTDGSGRCPYDDFVGAMTRLGFRAQKAKNVFRMLDFGGEQDVTMDELELIGLPRRPIASEVQIINHREQGLQRDKEAKQRVLSDFTSFLARSYGSVVRAWRQGLDSDGDGKLRFTEFCASCKTIGFRGKLKTLWRALDNTGTGFVSLGQLDREAETLLDEFRAFLEENYRTLDDVWERVLDKDRSGKCTEADFIAACKKLRWPGNALRIFKWLDLQGRRDLSVEDCEFLGMRRRIESCPSAKQRILERQAKDRAEAEATLGRFRGFLAGRYGNLVRAWRKDLDPDGDGKLQFTEFCQACREMNFQGNLKALWLSLDKDDTGDISLEELDPEAVAHLEDFDRILTCFFTDLDTVWFTCLDLGHTGRCSLEEFLFGCKVLGFARNSMNLFRYLDIRNDSYICIEQLEVLSLPRAVSKEDAFQCAKETGARCRARWEQSLKVAFGGGLIHGWRRGFCSSKRENHLFEELSAEDFCRRCRSLGVKANLLHLWAELLGKSEEEEKGFLQEMCAARIGRRRSSLAGSTNIASMMSAVVPGGGLGRATTSSVPALPFAAKRRMSLLPTAAASIVTHPRDNGDRQLKLLGKLSLAHVIQELHQELFNFRKFAEQKFQDGDELWKVLLQECVKTGSDARLRKAEFASSTRRAIGFTGNAEMVFEACDIDQEHSIGKEDFIFLQIGIPRMNCRAPDE</sequence>
<evidence type="ECO:0000256" key="3">
    <source>
        <dbReference type="ARBA" id="ARBA00022837"/>
    </source>
</evidence>
<keyword evidence="7" id="KW-1185">Reference proteome</keyword>
<dbReference type="PROSITE" id="PS50222">
    <property type="entry name" value="EF_HAND_2"/>
    <property type="match status" value="2"/>
</dbReference>
<reference evidence="6" key="1">
    <citation type="submission" date="2021-02" db="EMBL/GenBank/DDBJ databases">
        <authorList>
            <person name="Dougan E. K."/>
            <person name="Rhodes N."/>
            <person name="Thang M."/>
            <person name="Chan C."/>
        </authorList>
    </citation>
    <scope>NUCLEOTIDE SEQUENCE</scope>
</reference>
<dbReference type="PANTHER" id="PTHR34524">
    <property type="entry name" value="CALCYPHOSIN"/>
    <property type="match status" value="1"/>
</dbReference>
<evidence type="ECO:0000256" key="1">
    <source>
        <dbReference type="ARBA" id="ARBA00022723"/>
    </source>
</evidence>
<name>A0A813FE89_POLGL</name>
<dbReference type="SUPFAM" id="SSF47473">
    <property type="entry name" value="EF-hand"/>
    <property type="match status" value="3"/>
</dbReference>
<dbReference type="SMART" id="SM00054">
    <property type="entry name" value="EFh"/>
    <property type="match status" value="5"/>
</dbReference>
<dbReference type="InterPro" id="IPR002048">
    <property type="entry name" value="EF_hand_dom"/>
</dbReference>
<accession>A0A813FE89</accession>
<feature type="domain" description="EF-hand" evidence="5">
    <location>
        <begin position="626"/>
        <end position="651"/>
    </location>
</feature>
<dbReference type="OrthoDB" id="438368at2759"/>
<dbReference type="InterPro" id="IPR051581">
    <property type="entry name" value="Ca-bind"/>
</dbReference>
<keyword evidence="3" id="KW-0106">Calcium</keyword>
<gene>
    <name evidence="6" type="ORF">PGLA1383_LOCUS29752</name>
</gene>
<feature type="domain" description="EF-hand" evidence="5">
    <location>
        <begin position="450"/>
        <end position="473"/>
    </location>
</feature>
<keyword evidence="1" id="KW-0479">Metal-binding</keyword>
<dbReference type="EMBL" id="CAJNNV010025062">
    <property type="protein sequence ID" value="CAE8611953.1"/>
    <property type="molecule type" value="Genomic_DNA"/>
</dbReference>
<dbReference type="Gene3D" id="1.10.238.10">
    <property type="entry name" value="EF-hand"/>
    <property type="match status" value="3"/>
</dbReference>
<dbReference type="AlphaFoldDB" id="A0A813FE89"/>
<dbReference type="InterPro" id="IPR018247">
    <property type="entry name" value="EF_Hand_1_Ca_BS"/>
</dbReference>
<dbReference type="PANTHER" id="PTHR34524:SF6">
    <property type="entry name" value="CALCYPHOSINE LIKE"/>
    <property type="match status" value="1"/>
</dbReference>
<feature type="region of interest" description="Disordered" evidence="4">
    <location>
        <begin position="1"/>
        <end position="33"/>
    </location>
</feature>
<proteinExistence type="predicted"/>
<evidence type="ECO:0000259" key="5">
    <source>
        <dbReference type="PROSITE" id="PS50222"/>
    </source>
</evidence>
<evidence type="ECO:0000256" key="4">
    <source>
        <dbReference type="SAM" id="MobiDB-lite"/>
    </source>
</evidence>
<dbReference type="Proteomes" id="UP000654075">
    <property type="component" value="Unassembled WGS sequence"/>
</dbReference>
<protein>
    <recommendedName>
        <fullName evidence="5">EF-hand domain-containing protein</fullName>
    </recommendedName>
</protein>
<organism evidence="6 7">
    <name type="scientific">Polarella glacialis</name>
    <name type="common">Dinoflagellate</name>
    <dbReference type="NCBI Taxonomy" id="89957"/>
    <lineage>
        <taxon>Eukaryota</taxon>
        <taxon>Sar</taxon>
        <taxon>Alveolata</taxon>
        <taxon>Dinophyceae</taxon>
        <taxon>Suessiales</taxon>
        <taxon>Suessiaceae</taxon>
        <taxon>Polarella</taxon>
    </lineage>
</organism>
<dbReference type="PROSITE" id="PS00018">
    <property type="entry name" value="EF_HAND_1"/>
    <property type="match status" value="3"/>
</dbReference>